<name>A0A6N7C1W7_9GAMM</name>
<evidence type="ECO:0000313" key="2">
    <source>
        <dbReference type="Proteomes" id="UP000471465"/>
    </source>
</evidence>
<dbReference type="AlphaFoldDB" id="A0A6N7C1W7"/>
<organism evidence="1 2">
    <name type="scientific">Psychrobacter nivimaris</name>
    <dbReference type="NCBI Taxonomy" id="281738"/>
    <lineage>
        <taxon>Bacteria</taxon>
        <taxon>Pseudomonadati</taxon>
        <taxon>Pseudomonadota</taxon>
        <taxon>Gammaproteobacteria</taxon>
        <taxon>Moraxellales</taxon>
        <taxon>Moraxellaceae</taxon>
        <taxon>Psychrobacter</taxon>
    </lineage>
</organism>
<dbReference type="Proteomes" id="UP000471465">
    <property type="component" value="Unassembled WGS sequence"/>
</dbReference>
<protein>
    <submittedName>
        <fullName evidence="1">Uncharacterized protein</fullName>
    </submittedName>
</protein>
<evidence type="ECO:0000313" key="1">
    <source>
        <dbReference type="EMBL" id="KAF0569343.1"/>
    </source>
</evidence>
<dbReference type="EMBL" id="VZIZ01000009">
    <property type="protein sequence ID" value="KAF0569343.1"/>
    <property type="molecule type" value="Genomic_DNA"/>
</dbReference>
<gene>
    <name evidence="1" type="ORF">FQV37_2824</name>
</gene>
<keyword evidence="2" id="KW-1185">Reference proteome</keyword>
<comment type="caution">
    <text evidence="1">The sequence shown here is derived from an EMBL/GenBank/DDBJ whole genome shotgun (WGS) entry which is preliminary data.</text>
</comment>
<accession>A0A6N7C1W7</accession>
<sequence>MSCNSGLYDYHYQILITNFYYKNRYYDLTTMPKRLSLNTYV</sequence>
<reference evidence="1 2" key="1">
    <citation type="submission" date="2019-09" db="EMBL/GenBank/DDBJ databases">
        <title>Draft genome sequence of Psychrobacter nivimaris LAMA 639, in search for biotechnological relevant genes.</title>
        <authorList>
            <person name="Lima A.O.S."/>
            <person name="Staloch B.E.K."/>
            <person name="Freitas R.C."/>
            <person name="Niero H."/>
            <person name="Silva M.A.C."/>
        </authorList>
    </citation>
    <scope>NUCLEOTIDE SEQUENCE [LARGE SCALE GENOMIC DNA]</scope>
    <source>
        <strain evidence="1 2">LAMA 639</strain>
    </source>
</reference>
<proteinExistence type="predicted"/>